<dbReference type="GO" id="GO:0005096">
    <property type="term" value="F:GTPase activator activity"/>
    <property type="evidence" value="ECO:0007669"/>
    <property type="project" value="UniProtKB-KW"/>
</dbReference>
<dbReference type="GO" id="GO:0030030">
    <property type="term" value="P:cell projection organization"/>
    <property type="evidence" value="ECO:0007669"/>
    <property type="project" value="TreeGrafter"/>
</dbReference>
<name>A0A026VT36_OOCBI</name>
<feature type="domain" description="Rho-GAP" evidence="4">
    <location>
        <begin position="1100"/>
        <end position="1307"/>
    </location>
</feature>
<feature type="region of interest" description="Disordered" evidence="2">
    <location>
        <begin position="1473"/>
        <end position="1521"/>
    </location>
</feature>
<dbReference type="STRING" id="2015173.A0A026VT36"/>
<feature type="region of interest" description="Disordered" evidence="2">
    <location>
        <begin position="402"/>
        <end position="465"/>
    </location>
</feature>
<dbReference type="PROSITE" id="PS50238">
    <property type="entry name" value="RHOGAP"/>
    <property type="match status" value="1"/>
</dbReference>
<dbReference type="SUPFAM" id="SSF49562">
    <property type="entry name" value="C2 domain (Calcium/lipid-binding domain, CaLB)"/>
    <property type="match status" value="1"/>
</dbReference>
<feature type="compositionally biased region" description="Polar residues" evidence="2">
    <location>
        <begin position="442"/>
        <end position="453"/>
    </location>
</feature>
<dbReference type="GO" id="GO:0016477">
    <property type="term" value="P:cell migration"/>
    <property type="evidence" value="ECO:0007669"/>
    <property type="project" value="TreeGrafter"/>
</dbReference>
<keyword evidence="1" id="KW-0343">GTPase activation</keyword>
<evidence type="ECO:0000256" key="1">
    <source>
        <dbReference type="ARBA" id="ARBA00022468"/>
    </source>
</evidence>
<feature type="compositionally biased region" description="Basic and acidic residues" evidence="2">
    <location>
        <begin position="402"/>
        <end position="431"/>
    </location>
</feature>
<feature type="region of interest" description="Disordered" evidence="2">
    <location>
        <begin position="1415"/>
        <end position="1439"/>
    </location>
</feature>
<gene>
    <name evidence="5" type="ORF">X777_01124</name>
</gene>
<dbReference type="OMA" id="RIERPRH"/>
<reference evidence="5 6" key="1">
    <citation type="journal article" date="2014" name="Curr. Biol.">
        <title>The genome of the clonal raider ant Cerapachys biroi.</title>
        <authorList>
            <person name="Oxley P.R."/>
            <person name="Ji L."/>
            <person name="Fetter-Pruneda I."/>
            <person name="McKenzie S.K."/>
            <person name="Li C."/>
            <person name="Hu H."/>
            <person name="Zhang G."/>
            <person name="Kronauer D.J."/>
        </authorList>
    </citation>
    <scope>NUCLEOTIDE SEQUENCE [LARGE SCALE GENOMIC DNA]</scope>
</reference>
<evidence type="ECO:0000313" key="5">
    <source>
        <dbReference type="EMBL" id="EZA46830.1"/>
    </source>
</evidence>
<dbReference type="InterPro" id="IPR036034">
    <property type="entry name" value="PDZ_sf"/>
</dbReference>
<dbReference type="GO" id="GO:0046578">
    <property type="term" value="P:regulation of Ras protein signal transduction"/>
    <property type="evidence" value="ECO:0007669"/>
    <property type="project" value="TreeGrafter"/>
</dbReference>
<dbReference type="Pfam" id="PF00620">
    <property type="entry name" value="RhoGAP"/>
    <property type="match status" value="1"/>
</dbReference>
<dbReference type="InterPro" id="IPR008936">
    <property type="entry name" value="Rho_GTPase_activation_prot"/>
</dbReference>
<dbReference type="Pfam" id="PF25336">
    <property type="entry name" value="C2_SYDE"/>
    <property type="match status" value="1"/>
</dbReference>
<dbReference type="InterPro" id="IPR057459">
    <property type="entry name" value="SYDE1/2_C2"/>
</dbReference>
<evidence type="ECO:0000256" key="2">
    <source>
        <dbReference type="SAM" id="MobiDB-lite"/>
    </source>
</evidence>
<dbReference type="Gene3D" id="2.30.42.10">
    <property type="match status" value="1"/>
</dbReference>
<dbReference type="PANTHER" id="PTHR46150:SF3">
    <property type="entry name" value="RHO GTPASE-ACTIVATING PROTEIN 100F"/>
    <property type="match status" value="1"/>
</dbReference>
<dbReference type="FunFam" id="1.10.555.10:FF:000031">
    <property type="entry name" value="rho GTPase-activating protein 100F isoform X6"/>
    <property type="match status" value="1"/>
</dbReference>
<feature type="compositionally biased region" description="Low complexity" evidence="2">
    <location>
        <begin position="840"/>
        <end position="865"/>
    </location>
</feature>
<dbReference type="OrthoDB" id="120383at2759"/>
<organism evidence="5 6">
    <name type="scientific">Ooceraea biroi</name>
    <name type="common">Clonal raider ant</name>
    <name type="synonym">Cerapachys biroi</name>
    <dbReference type="NCBI Taxonomy" id="2015173"/>
    <lineage>
        <taxon>Eukaryota</taxon>
        <taxon>Metazoa</taxon>
        <taxon>Ecdysozoa</taxon>
        <taxon>Arthropoda</taxon>
        <taxon>Hexapoda</taxon>
        <taxon>Insecta</taxon>
        <taxon>Pterygota</taxon>
        <taxon>Neoptera</taxon>
        <taxon>Endopterygota</taxon>
        <taxon>Hymenoptera</taxon>
        <taxon>Apocrita</taxon>
        <taxon>Aculeata</taxon>
        <taxon>Formicoidea</taxon>
        <taxon>Formicidae</taxon>
        <taxon>Dorylinae</taxon>
        <taxon>Ooceraea</taxon>
    </lineage>
</organism>
<dbReference type="SUPFAM" id="SSF48350">
    <property type="entry name" value="GTPase activation domain, GAP"/>
    <property type="match status" value="1"/>
</dbReference>
<feature type="compositionally biased region" description="Polar residues" evidence="2">
    <location>
        <begin position="658"/>
        <end position="693"/>
    </location>
</feature>
<dbReference type="InterPro" id="IPR035892">
    <property type="entry name" value="C2_domain_sf"/>
</dbReference>
<dbReference type="PANTHER" id="PTHR46150">
    <property type="entry name" value="RHO GTPASE-ACTIVATING PROTEIN 100F"/>
    <property type="match status" value="1"/>
</dbReference>
<keyword evidence="6" id="KW-1185">Reference proteome</keyword>
<accession>A0A026VT36</accession>
<dbReference type="SMART" id="SM00239">
    <property type="entry name" value="C2"/>
    <property type="match status" value="1"/>
</dbReference>
<dbReference type="CDD" id="cd00030">
    <property type="entry name" value="C2"/>
    <property type="match status" value="1"/>
</dbReference>
<feature type="compositionally biased region" description="Basic and acidic residues" evidence="2">
    <location>
        <begin position="1494"/>
        <end position="1503"/>
    </location>
</feature>
<proteinExistence type="predicted"/>
<dbReference type="InterPro" id="IPR052118">
    <property type="entry name" value="Rho-GAP_regulator"/>
</dbReference>
<evidence type="ECO:0000313" key="6">
    <source>
        <dbReference type="Proteomes" id="UP000053097"/>
    </source>
</evidence>
<dbReference type="EMBL" id="KK108171">
    <property type="protein sequence ID" value="EZA46830.1"/>
    <property type="molecule type" value="Genomic_DNA"/>
</dbReference>
<feature type="region of interest" description="Disordered" evidence="2">
    <location>
        <begin position="828"/>
        <end position="865"/>
    </location>
</feature>
<dbReference type="Proteomes" id="UP000053097">
    <property type="component" value="Unassembled WGS sequence"/>
</dbReference>
<feature type="region of interest" description="Disordered" evidence="2">
    <location>
        <begin position="69"/>
        <end position="107"/>
    </location>
</feature>
<dbReference type="InterPro" id="IPR000008">
    <property type="entry name" value="C2_dom"/>
</dbReference>
<dbReference type="PROSITE" id="PS50004">
    <property type="entry name" value="C2"/>
    <property type="match status" value="1"/>
</dbReference>
<evidence type="ECO:0000259" key="4">
    <source>
        <dbReference type="PROSITE" id="PS50238"/>
    </source>
</evidence>
<feature type="compositionally biased region" description="Polar residues" evidence="2">
    <location>
        <begin position="828"/>
        <end position="838"/>
    </location>
</feature>
<dbReference type="InterPro" id="IPR000198">
    <property type="entry name" value="RhoGAP_dom"/>
</dbReference>
<dbReference type="Gene3D" id="2.60.40.150">
    <property type="entry name" value="C2 domain"/>
    <property type="match status" value="1"/>
</dbReference>
<protein>
    <submittedName>
        <fullName evidence="5">Rho GTPase-activating protein</fullName>
    </submittedName>
</protein>
<dbReference type="SMART" id="SM00324">
    <property type="entry name" value="RhoGAP"/>
    <property type="match status" value="1"/>
</dbReference>
<sequence length="1521" mass="166418">MCDRGGSGCFFFHKVIRAFSRSLSLSLSIFLFLTLSLPHSLCLSFSHFVSLSLSLRCTHILIGHLSPRPTRALSPRSPVEGRGEVTDISASPGRQAPANQLRPKEPPPMVIQGDFRKNLPLQVSGISTEIFKQIETVENDHDASTAAALEAVERRGEMVVRVIEPRQMGRQASEAAKKFIAMQDPKHPIHFVEIIKRPGQTLGLYIREGNGVDRNDGVFISRIALETAVYNSGCLKRNRRDERSQREEAPRNLIAVGARNEPAALQCSSHSVLSATLISRRHGLEVARARARAEIKFISLHLDISRVTHRSTSPLGWTLRPCRDRLPLDWSPESRRRVFLVGDEILAVNLVDVTHMSLDDVVIIMSIPRRLVLATRHGPHQLISHSRQTEHKAPPVVVIKRELNEDETDHTTSNHVRDGSSRRRGDGREMLPSRSRLGLTGLGSSQDLGSSNGDLYYNSRPEGHWSYQPPPPPVITHQPKPSSTQHFQPYERGYPKTLESLAEKVHPFYTGPMMPSSNGGRRMSTGGGMQSVGGRLSGQTTQSTHYGYGQHTGSGRIMPRSGSDQHLPRVDYTSITTPARHTLLRSSLKSGTSALRYNTRYGQTDVTSAAQRQAQFGTLTRRHRPSLDYASDTEATCSSSPKSAYYYYRHNMNNPPQSSVVSHLATLSRSQIGQSSSGLRSNSLPRSGRTLPQQPGGLRSGLSTVASGLIDQEDSDGALSAPELPSIRRDRGRIPSSPSVFTSDEYRAWMSRTPSTSALYEQIRATTSRPPRYTYSAENIHAAVNQGDYGSYGAYRPLSSTLDRLSTRSASAQQVNLANLRASTAISSTCHRGTTNPRPASVASSARSSLATQKPSLTSSASQRASSVRRIRNLLDLESTRSIPTPTPTRTQGQILLDINPAEFLKYKIEKPPTVGTPSSTSSLLSSLGETTGGDLASGVSGLLSVHLLAGRGLRSTTTSSAATTPSTPSGQPNLASCGLRDLYCVLECDRVHKARTVVRTGDLMFDWDETFELDLVGNRQLDLLVYSWDPQYRHKLCYKGSVHLASLLKESPEHQLAVKVEPRGTIYLKLRYTDAQQTFRRRGLPVISLATRVAPLFGVDLDTVVSRETKTGGVPGGVSTALAMGMSNVPIIVWRCVEEVERRGLDIIGLYRLCGSATKKRILREAFERNARSVNLSPDNVPDINVITGVLKDYLRELPEPLFTKCLYQMMIDALAVCLPDDPQGNAKLMFSILDCLPKVNRCTLIYLLDHLAMVVSQCNKMSPASLAVCFGPVLMLHSEEGGPPMDFQQPIAVLKYLLEIWPVKSVRKTSSVGSTLPRVTPVVERSSSQQHLQQVQQQQLQGTLGRTGLPPWQQPPSLHHQPQTTAAAVLGPSIRPPPPVKPRQFYVIQCKTRLKPAYPDDGSVLFAQVIVSSPGSPSSEESEASPEPINKSLLGGLGYEKCNETTTTITTTTSSMSGGIGIGMGVGVGVGTGIEQVTPTSSVDTEEGNPQHPEEGEKGVEGDVEASDDDWHQRIPKTH</sequence>
<feature type="domain" description="C2" evidence="3">
    <location>
        <begin position="920"/>
        <end position="1058"/>
    </location>
</feature>
<dbReference type="SUPFAM" id="SSF50156">
    <property type="entry name" value="PDZ domain-like"/>
    <property type="match status" value="1"/>
</dbReference>
<dbReference type="Gene3D" id="1.10.555.10">
    <property type="entry name" value="Rho GTPase activation protein"/>
    <property type="match status" value="1"/>
</dbReference>
<dbReference type="GO" id="GO:0007165">
    <property type="term" value="P:signal transduction"/>
    <property type="evidence" value="ECO:0007669"/>
    <property type="project" value="InterPro"/>
</dbReference>
<dbReference type="GO" id="GO:0097060">
    <property type="term" value="C:synaptic membrane"/>
    <property type="evidence" value="ECO:0007669"/>
    <property type="project" value="TreeGrafter"/>
</dbReference>
<evidence type="ECO:0000259" key="3">
    <source>
        <dbReference type="PROSITE" id="PS50004"/>
    </source>
</evidence>
<feature type="region of interest" description="Disordered" evidence="2">
    <location>
        <begin position="658"/>
        <end position="740"/>
    </location>
</feature>